<dbReference type="InterPro" id="IPR008000">
    <property type="entry name" value="Rham/fucose_mutarotase"/>
</dbReference>
<dbReference type="EMBL" id="CAFBOJ010000048">
    <property type="protein sequence ID" value="CAB4978115.1"/>
    <property type="molecule type" value="Genomic_DNA"/>
</dbReference>
<name>A0A6J7TBI1_9ZZZZ</name>
<dbReference type="EMBL" id="CAEZYB010000064">
    <property type="protein sequence ID" value="CAB4705320.1"/>
    <property type="molecule type" value="Genomic_DNA"/>
</dbReference>
<reference evidence="4" key="1">
    <citation type="submission" date="2020-05" db="EMBL/GenBank/DDBJ databases">
        <authorList>
            <person name="Chiriac C."/>
            <person name="Salcher M."/>
            <person name="Ghai R."/>
            <person name="Kavagutti S V."/>
        </authorList>
    </citation>
    <scope>NUCLEOTIDE SEQUENCE</scope>
</reference>
<dbReference type="EMBL" id="CAFBQK010000071">
    <property type="protein sequence ID" value="CAB5050551.1"/>
    <property type="molecule type" value="Genomic_DNA"/>
</dbReference>
<dbReference type="GO" id="GO:0019301">
    <property type="term" value="P:rhamnose catabolic process"/>
    <property type="evidence" value="ECO:0007669"/>
    <property type="project" value="TreeGrafter"/>
</dbReference>
<dbReference type="PANTHER" id="PTHR34389:SF2">
    <property type="entry name" value="L-RHAMNOSE MUTAROTASE"/>
    <property type="match status" value="1"/>
</dbReference>
<dbReference type="Gene3D" id="3.30.70.100">
    <property type="match status" value="1"/>
</dbReference>
<proteinExistence type="predicted"/>
<dbReference type="Pfam" id="PF05336">
    <property type="entry name" value="rhaM"/>
    <property type="match status" value="1"/>
</dbReference>
<dbReference type="GO" id="GO:0016857">
    <property type="term" value="F:racemase and epimerase activity, acting on carbohydrates and derivatives"/>
    <property type="evidence" value="ECO:0007669"/>
    <property type="project" value="InterPro"/>
</dbReference>
<gene>
    <name evidence="1" type="ORF">UFOPK2254_00866</name>
    <name evidence="2" type="ORF">UFOPK2646_00676</name>
    <name evidence="3" type="ORF">UFOPK3937_00574</name>
    <name evidence="4" type="ORF">UFOPK4265_00668</name>
</gene>
<accession>A0A6J7TBI1</accession>
<dbReference type="PANTHER" id="PTHR34389">
    <property type="entry name" value="L-RHAMNOSE MUTAROTASE"/>
    <property type="match status" value="1"/>
</dbReference>
<dbReference type="EMBL" id="CAEZWO010000079">
    <property type="protein sequence ID" value="CAB4662978.1"/>
    <property type="molecule type" value="Genomic_DNA"/>
</dbReference>
<protein>
    <submittedName>
        <fullName evidence="4">Unannotated protein</fullName>
    </submittedName>
</protein>
<dbReference type="AlphaFoldDB" id="A0A6J7TBI1"/>
<dbReference type="InterPro" id="IPR011008">
    <property type="entry name" value="Dimeric_a/b-barrel"/>
</dbReference>
<evidence type="ECO:0000313" key="1">
    <source>
        <dbReference type="EMBL" id="CAB4662978.1"/>
    </source>
</evidence>
<sequence length="107" mass="12646">MERICFKLYVKLDKLDEYERDHKEVWPEVLQALTQAGWKNYSLFLDRNDGCLITYVEVEDFQEALDKIAGSEASLRWQKKMVPYFVPVPGKIPAEAFEQFVEVFHLD</sequence>
<evidence type="ECO:0000313" key="2">
    <source>
        <dbReference type="EMBL" id="CAB4705320.1"/>
    </source>
</evidence>
<dbReference type="SUPFAM" id="SSF54909">
    <property type="entry name" value="Dimeric alpha+beta barrel"/>
    <property type="match status" value="1"/>
</dbReference>
<organism evidence="4">
    <name type="scientific">freshwater metagenome</name>
    <dbReference type="NCBI Taxonomy" id="449393"/>
    <lineage>
        <taxon>unclassified sequences</taxon>
        <taxon>metagenomes</taxon>
        <taxon>ecological metagenomes</taxon>
    </lineage>
</organism>
<evidence type="ECO:0000313" key="4">
    <source>
        <dbReference type="EMBL" id="CAB5050551.1"/>
    </source>
</evidence>
<evidence type="ECO:0000313" key="3">
    <source>
        <dbReference type="EMBL" id="CAB4978115.1"/>
    </source>
</evidence>